<protein>
    <recommendedName>
        <fullName evidence="2">High-affinity zinc uptake system protein ZnuA</fullName>
    </recommendedName>
</protein>
<evidence type="ECO:0000313" key="9">
    <source>
        <dbReference type="EMBL" id="MRU15970.1"/>
    </source>
</evidence>
<keyword evidence="3" id="KW-0813">Transport</keyword>
<keyword evidence="10" id="KW-1185">Reference proteome</keyword>
<dbReference type="InterPro" id="IPR050492">
    <property type="entry name" value="Bact_metal-bind_prot9"/>
</dbReference>
<dbReference type="PANTHER" id="PTHR42953:SF3">
    <property type="entry name" value="HIGH-AFFINITY ZINC UPTAKE SYSTEM PROTEIN ZNUA"/>
    <property type="match status" value="1"/>
</dbReference>
<organism evidence="9 10">
    <name type="scientific">Roseovarius bejariae</name>
    <dbReference type="NCBI Taxonomy" id="2576383"/>
    <lineage>
        <taxon>Bacteria</taxon>
        <taxon>Pseudomonadati</taxon>
        <taxon>Pseudomonadota</taxon>
        <taxon>Alphaproteobacteria</taxon>
        <taxon>Rhodobacterales</taxon>
        <taxon>Roseobacteraceae</taxon>
        <taxon>Roseovarius</taxon>
    </lineage>
</organism>
<evidence type="ECO:0000256" key="5">
    <source>
        <dbReference type="ARBA" id="ARBA00022906"/>
    </source>
</evidence>
<evidence type="ECO:0000313" key="10">
    <source>
        <dbReference type="Proteomes" id="UP000564704"/>
    </source>
</evidence>
<feature type="region of interest" description="Disordered" evidence="7">
    <location>
        <begin position="117"/>
        <end position="159"/>
    </location>
</feature>
<comment type="similarity">
    <text evidence="1">Belongs to the bacterial solute-binding protein 9 family.</text>
</comment>
<feature type="chain" id="PRO_5032997346" description="High-affinity zinc uptake system protein ZnuA" evidence="8">
    <location>
        <begin position="20"/>
        <end position="325"/>
    </location>
</feature>
<keyword evidence="6" id="KW-0175">Coiled coil</keyword>
<dbReference type="AlphaFoldDB" id="A0A844CZD3"/>
<dbReference type="GO" id="GO:0006829">
    <property type="term" value="P:zinc ion transport"/>
    <property type="evidence" value="ECO:0007669"/>
    <property type="project" value="UniProtKB-KW"/>
</dbReference>
<evidence type="ECO:0000256" key="2">
    <source>
        <dbReference type="ARBA" id="ARBA00015915"/>
    </source>
</evidence>
<name>A0A844CZD3_9RHOB</name>
<dbReference type="GO" id="GO:0046872">
    <property type="term" value="F:metal ion binding"/>
    <property type="evidence" value="ECO:0007669"/>
    <property type="project" value="InterPro"/>
</dbReference>
<dbReference type="Proteomes" id="UP000564704">
    <property type="component" value="Unassembled WGS sequence"/>
</dbReference>
<dbReference type="PANTHER" id="PTHR42953">
    <property type="entry name" value="HIGH-AFFINITY ZINC UPTAKE SYSTEM PROTEIN ZNUA-RELATED"/>
    <property type="match status" value="1"/>
</dbReference>
<feature type="signal peptide" evidence="8">
    <location>
        <begin position="1"/>
        <end position="19"/>
    </location>
</feature>
<reference evidence="9 10" key="1">
    <citation type="submission" date="2019-05" db="EMBL/GenBank/DDBJ databases">
        <title>Roseovarius bejariae sp. nov., a moderately halophylic bacterium isolated from a saline soil in Rambla Salada (Murcia).</title>
        <authorList>
            <person name="Castro D.J."/>
            <person name="Gomez-Altuve A."/>
            <person name="Reina J.C."/>
            <person name="Rodriguez M."/>
            <person name="Sampedro I."/>
            <person name="Llamas I."/>
            <person name="Martinez-Checa F."/>
        </authorList>
    </citation>
    <scope>NUCLEOTIDE SEQUENCE [LARGE SCALE GENOMIC DNA]</scope>
    <source>
        <strain evidence="9 10">A21</strain>
    </source>
</reference>
<keyword evidence="4 8" id="KW-0732">Signal</keyword>
<dbReference type="SUPFAM" id="SSF53807">
    <property type="entry name" value="Helical backbone' metal receptor"/>
    <property type="match status" value="1"/>
</dbReference>
<comment type="caution">
    <text evidence="9">The sequence shown here is derived from an EMBL/GenBank/DDBJ whole genome shotgun (WGS) entry which is preliminary data.</text>
</comment>
<feature type="coiled-coil region" evidence="6">
    <location>
        <begin position="185"/>
        <end position="216"/>
    </location>
</feature>
<evidence type="ECO:0000256" key="6">
    <source>
        <dbReference type="SAM" id="Coils"/>
    </source>
</evidence>
<keyword evidence="5" id="KW-0406">Ion transport</keyword>
<keyword evidence="5" id="KW-0864">Zinc transport</keyword>
<dbReference type="Pfam" id="PF01297">
    <property type="entry name" value="ZnuA"/>
    <property type="match status" value="1"/>
</dbReference>
<evidence type="ECO:0000256" key="8">
    <source>
        <dbReference type="SAM" id="SignalP"/>
    </source>
</evidence>
<dbReference type="InterPro" id="IPR006127">
    <property type="entry name" value="ZnuA-like"/>
</dbReference>
<evidence type="ECO:0000256" key="7">
    <source>
        <dbReference type="SAM" id="MobiDB-lite"/>
    </source>
</evidence>
<keyword evidence="5" id="KW-0862">Zinc</keyword>
<sequence length="325" mass="34510">MRTTVFGVAALLLAQAAQAETPKVATDIAPIQSLVATVMDGVDSPDVVVRVGQSPHGYAMRPSEAKALGDADLVVWVGEELTPWMEQALDSLAGEAKVITLLELPDTVVLETRDNNALGAAGHDDSDHGAERAEHDHGHDETDHDDHGAHDHDGTDPHAWLDPVNATAWLGVIAEELAALDPANAATYRDNAKAGQEEIEALQAAIEAQLDSLRAKEFLVFHDAYQYFEQRFGLTSAGALSLSDASDPGPKRLAALRDLVAEHDIQCVFAEPQFNTDVIGSVFGDDIRLGTLDPLGMAQTEGPGQYIATLKAIGDEVAQCLAGES</sequence>
<evidence type="ECO:0000256" key="4">
    <source>
        <dbReference type="ARBA" id="ARBA00022729"/>
    </source>
</evidence>
<gene>
    <name evidence="9" type="ORF">FDP25_11080</name>
</gene>
<proteinExistence type="inferred from homology"/>
<feature type="compositionally biased region" description="Basic and acidic residues" evidence="7">
    <location>
        <begin position="122"/>
        <end position="156"/>
    </location>
</feature>
<dbReference type="RefSeq" id="WP_154151700.1">
    <property type="nucleotide sequence ID" value="NZ_SZWE01000001.1"/>
</dbReference>
<dbReference type="OrthoDB" id="7346865at2"/>
<dbReference type="Gene3D" id="3.40.50.1980">
    <property type="entry name" value="Nitrogenase molybdenum iron protein domain"/>
    <property type="match status" value="2"/>
</dbReference>
<evidence type="ECO:0000256" key="3">
    <source>
        <dbReference type="ARBA" id="ARBA00022448"/>
    </source>
</evidence>
<evidence type="ECO:0000256" key="1">
    <source>
        <dbReference type="ARBA" id="ARBA00011028"/>
    </source>
</evidence>
<dbReference type="EMBL" id="SZWE01000001">
    <property type="protein sequence ID" value="MRU15970.1"/>
    <property type="molecule type" value="Genomic_DNA"/>
</dbReference>
<accession>A0A844CZD3</accession>